<dbReference type="AlphaFoldDB" id="F3Z493"/>
<dbReference type="InterPro" id="IPR004358">
    <property type="entry name" value="Sig_transdc_His_kin-like_C"/>
</dbReference>
<dbReference type="CDD" id="cd16922">
    <property type="entry name" value="HATPase_EvgS-ArcB-TorS-like"/>
    <property type="match status" value="1"/>
</dbReference>
<evidence type="ECO:0000313" key="18">
    <source>
        <dbReference type="EMBL" id="EGJ51635.1"/>
    </source>
</evidence>
<dbReference type="Proteomes" id="UP000007844">
    <property type="component" value="Chromosome"/>
</dbReference>
<dbReference type="Pfam" id="PF08448">
    <property type="entry name" value="PAS_4"/>
    <property type="match status" value="1"/>
</dbReference>
<dbReference type="Pfam" id="PF00512">
    <property type="entry name" value="HisKA"/>
    <property type="match status" value="1"/>
</dbReference>
<dbReference type="Gene3D" id="1.10.287.130">
    <property type="match status" value="1"/>
</dbReference>
<dbReference type="Pfam" id="PF02518">
    <property type="entry name" value="HATPase_c"/>
    <property type="match status" value="1"/>
</dbReference>
<dbReference type="PROSITE" id="PS50110">
    <property type="entry name" value="RESPONSE_REGULATORY"/>
    <property type="match status" value="1"/>
</dbReference>
<evidence type="ECO:0000256" key="9">
    <source>
        <dbReference type="ARBA" id="ARBA00064003"/>
    </source>
</evidence>
<dbReference type="GO" id="GO:0005524">
    <property type="term" value="F:ATP binding"/>
    <property type="evidence" value="ECO:0007669"/>
    <property type="project" value="UniProtKB-KW"/>
</dbReference>
<dbReference type="InterPro" id="IPR005467">
    <property type="entry name" value="His_kinase_dom"/>
</dbReference>
<keyword evidence="7" id="KW-0067">ATP-binding</keyword>
<feature type="domain" description="PAC" evidence="17">
    <location>
        <begin position="256"/>
        <end position="308"/>
    </location>
</feature>
<dbReference type="PRINTS" id="PR00344">
    <property type="entry name" value="BCTRLSENSOR"/>
</dbReference>
<dbReference type="eggNOG" id="COG5002">
    <property type="taxonomic scope" value="Bacteria"/>
</dbReference>
<evidence type="ECO:0000259" key="17">
    <source>
        <dbReference type="PROSITE" id="PS50113"/>
    </source>
</evidence>
<evidence type="ECO:0000256" key="5">
    <source>
        <dbReference type="ARBA" id="ARBA00022741"/>
    </source>
</evidence>
<feature type="domain" description="Histidine kinase" evidence="14">
    <location>
        <begin position="453"/>
        <end position="684"/>
    </location>
</feature>
<evidence type="ECO:0000256" key="7">
    <source>
        <dbReference type="ARBA" id="ARBA00022840"/>
    </source>
</evidence>
<keyword evidence="12" id="KW-0175">Coiled coil</keyword>
<dbReference type="PANTHER" id="PTHR45339:SF3">
    <property type="entry name" value="HISTIDINE KINASE"/>
    <property type="match status" value="1"/>
</dbReference>
<feature type="domain" description="PAS" evidence="16">
    <location>
        <begin position="309"/>
        <end position="380"/>
    </location>
</feature>
<dbReference type="CDD" id="cd17546">
    <property type="entry name" value="REC_hyHK_CKI1_RcsC-like"/>
    <property type="match status" value="1"/>
</dbReference>
<dbReference type="Pfam" id="PF13426">
    <property type="entry name" value="PAS_9"/>
    <property type="match status" value="1"/>
</dbReference>
<protein>
    <recommendedName>
        <fullName evidence="10">Sensory/regulatory protein RpfC</fullName>
        <ecNumber evidence="2">2.7.13.3</ecNumber>
    </recommendedName>
</protein>
<evidence type="ECO:0000259" key="14">
    <source>
        <dbReference type="PROSITE" id="PS50109"/>
    </source>
</evidence>
<dbReference type="Gene3D" id="3.40.50.2300">
    <property type="match status" value="1"/>
</dbReference>
<evidence type="ECO:0000256" key="12">
    <source>
        <dbReference type="SAM" id="Coils"/>
    </source>
</evidence>
<keyword evidence="3 11" id="KW-0597">Phosphoprotein</keyword>
<evidence type="ECO:0000256" key="3">
    <source>
        <dbReference type="ARBA" id="ARBA00022553"/>
    </source>
</evidence>
<dbReference type="InterPro" id="IPR013655">
    <property type="entry name" value="PAS_fold_3"/>
</dbReference>
<evidence type="ECO:0000259" key="15">
    <source>
        <dbReference type="PROSITE" id="PS50110"/>
    </source>
</evidence>
<dbReference type="SMART" id="SM00388">
    <property type="entry name" value="HisKA"/>
    <property type="match status" value="1"/>
</dbReference>
<feature type="coiled-coil region" evidence="12">
    <location>
        <begin position="419"/>
        <end position="449"/>
    </location>
</feature>
<dbReference type="InterPro" id="IPR000014">
    <property type="entry name" value="PAS"/>
</dbReference>
<dbReference type="NCBIfam" id="TIGR00229">
    <property type="entry name" value="sensory_box"/>
    <property type="match status" value="2"/>
</dbReference>
<dbReference type="SUPFAM" id="SSF52172">
    <property type="entry name" value="CheY-like"/>
    <property type="match status" value="1"/>
</dbReference>
<dbReference type="SUPFAM" id="SSF55785">
    <property type="entry name" value="PYP-like sensor domain (PAS domain)"/>
    <property type="match status" value="3"/>
</dbReference>
<sequence length="836" mass="93114">MRDGPDAGKDRRIKELEAKLAGYERCEEERRQSGRGWWGESYEEGVKLLQDIMEFIPQGLIIAKGPKANIQIISRYGREIIGQPLRYVQGRPRAGGLQTWRMLHTDGVTPVRAEDQPLARSIARGELVAEEEYVILRPDGGKVPIACNSGPIRAESGSITGGVLSWINVAKSQKLLEDLRESEARFKATFDQAAVGMAQTSPDNRFLRANAKYCQMLGYTFDELARISLDDIVLPEDRDKERLLVGQLLAGDISSISLEWRCLRKDGSIIWTEVTSSLVRKYSGEPDYIIHAKLDISVRKKAEEELFKSVQEYKALAENSPDLIIRVNRGLRYLYVNPAFEAFSGHPASECMGKSIREACYLPEITEKIEEVVARVFSTRQAESLDFALRKPAEEARHFQASVVLESGQEGLEESALVLSRDITELKRLEAESKQAMEAAEQANRAKSEFLANMSHEIRTPMNGVMGMLDLALMNNPDPSVRSYLQMGKKSAGHLLNIVNDILDLARIEAGRIEIGTREFDVRMSFEALFRTMALEAEKKGLRFSAVIASDIPSRLIGDEGRLIQVFTNLIGNAIKFTTKGEITVKVTVARPTDIGMQEACPHTDAICMFASISDTGIGIPADQLEKIFESFAQVRGDLHLQHFGTGLGLPISRQLVELMDGKIWSESELGKGSTFYFTVTLQEAPNAQPETRPPRRKSKKPRKVPLTILLAEDNPINRLLAESLLTQRGHTVKAVENGQEAIEALAREPFDAVFMDVQMPVMSGEEATRRIRSGELPGVDAAIPVIALTAHALKGDRERFLAKGMDDYLAKPIDLEQLDQALERVAAKRESLQDR</sequence>
<reference evidence="18 19" key="1">
    <citation type="journal article" date="2011" name="J. Bacteriol.">
        <title>Genome sequence of the mercury-methylating and pleomorphic Desulfovibrio africanus Strain Walvis Bay.</title>
        <authorList>
            <person name="Brown S.D."/>
            <person name="Wall J.D."/>
            <person name="Kucken A.M."/>
            <person name="Gilmour C.C."/>
            <person name="Podar M."/>
            <person name="Brandt C.C."/>
            <person name="Teshima H."/>
            <person name="Detter J.C."/>
            <person name="Han C.S."/>
            <person name="Land M.L."/>
            <person name="Lucas S."/>
            <person name="Han J."/>
            <person name="Pennacchio L."/>
            <person name="Nolan M."/>
            <person name="Pitluck S."/>
            <person name="Woyke T."/>
            <person name="Goodwin L."/>
            <person name="Palumbo A.V."/>
            <person name="Elias D.A."/>
        </authorList>
    </citation>
    <scope>NUCLEOTIDE SEQUENCE [LARGE SCALE GENOMIC DNA]</scope>
    <source>
        <strain evidence="18 19">Walvis Bay</strain>
    </source>
</reference>
<keyword evidence="5" id="KW-0547">Nucleotide-binding</keyword>
<proteinExistence type="predicted"/>
<dbReference type="EC" id="2.7.13.3" evidence="2"/>
<dbReference type="SUPFAM" id="SSF55874">
    <property type="entry name" value="ATPase domain of HSP90 chaperone/DNA topoisomerase II/histidine kinase"/>
    <property type="match status" value="1"/>
</dbReference>
<dbReference type="Pfam" id="PF08447">
    <property type="entry name" value="PAS_3"/>
    <property type="match status" value="1"/>
</dbReference>
<evidence type="ECO:0000256" key="1">
    <source>
        <dbReference type="ARBA" id="ARBA00000085"/>
    </source>
</evidence>
<dbReference type="SMART" id="SM00091">
    <property type="entry name" value="PAS"/>
    <property type="match status" value="2"/>
</dbReference>
<dbReference type="KEGG" id="daf:Desaf_3346"/>
<feature type="domain" description="Response regulatory" evidence="15">
    <location>
        <begin position="708"/>
        <end position="827"/>
    </location>
</feature>
<dbReference type="SMART" id="SM00387">
    <property type="entry name" value="HATPase_c"/>
    <property type="match status" value="1"/>
</dbReference>
<feature type="domain" description="PAC" evidence="17">
    <location>
        <begin position="129"/>
        <end position="181"/>
    </location>
</feature>
<dbReference type="InterPro" id="IPR001610">
    <property type="entry name" value="PAC"/>
</dbReference>
<evidence type="ECO:0000256" key="4">
    <source>
        <dbReference type="ARBA" id="ARBA00022679"/>
    </source>
</evidence>
<dbReference type="FunFam" id="1.10.287.130:FF:000002">
    <property type="entry name" value="Two-component osmosensing histidine kinase"/>
    <property type="match status" value="1"/>
</dbReference>
<dbReference type="FunFam" id="3.30.565.10:FF:000010">
    <property type="entry name" value="Sensor histidine kinase RcsC"/>
    <property type="match status" value="1"/>
</dbReference>
<dbReference type="InterPro" id="IPR000700">
    <property type="entry name" value="PAS-assoc_C"/>
</dbReference>
<dbReference type="RefSeq" id="WP_014261255.1">
    <property type="nucleotide sequence ID" value="NC_016629.1"/>
</dbReference>
<dbReference type="InterPro" id="IPR001789">
    <property type="entry name" value="Sig_transdc_resp-reg_receiver"/>
</dbReference>
<dbReference type="PANTHER" id="PTHR45339">
    <property type="entry name" value="HYBRID SIGNAL TRANSDUCTION HISTIDINE KINASE J"/>
    <property type="match status" value="1"/>
</dbReference>
<keyword evidence="19" id="KW-1185">Reference proteome</keyword>
<evidence type="ECO:0000256" key="6">
    <source>
        <dbReference type="ARBA" id="ARBA00022777"/>
    </source>
</evidence>
<feature type="compositionally biased region" description="Basic residues" evidence="13">
    <location>
        <begin position="695"/>
        <end position="704"/>
    </location>
</feature>
<dbReference type="InterPro" id="IPR003594">
    <property type="entry name" value="HATPase_dom"/>
</dbReference>
<evidence type="ECO:0000256" key="11">
    <source>
        <dbReference type="PROSITE-ProRule" id="PRU00169"/>
    </source>
</evidence>
<dbReference type="EMBL" id="CP003221">
    <property type="protein sequence ID" value="EGJ51635.1"/>
    <property type="molecule type" value="Genomic_DNA"/>
</dbReference>
<comment type="subunit">
    <text evidence="9">At low DSF concentrations, interacts with RpfF.</text>
</comment>
<dbReference type="PROSITE" id="PS50109">
    <property type="entry name" value="HIS_KIN"/>
    <property type="match status" value="1"/>
</dbReference>
<evidence type="ECO:0000256" key="2">
    <source>
        <dbReference type="ARBA" id="ARBA00012438"/>
    </source>
</evidence>
<dbReference type="PROSITE" id="PS50113">
    <property type="entry name" value="PAC"/>
    <property type="match status" value="2"/>
</dbReference>
<keyword evidence="6 18" id="KW-0418">Kinase</keyword>
<comment type="catalytic activity">
    <reaction evidence="1">
        <text>ATP + protein L-histidine = ADP + protein N-phospho-L-histidine.</text>
        <dbReference type="EC" id="2.7.13.3"/>
    </reaction>
</comment>
<feature type="modified residue" description="4-aspartylphosphate" evidence="11">
    <location>
        <position position="757"/>
    </location>
</feature>
<dbReference type="InterPro" id="IPR035965">
    <property type="entry name" value="PAS-like_dom_sf"/>
</dbReference>
<name>F3Z493_DESAF</name>
<evidence type="ECO:0000256" key="13">
    <source>
        <dbReference type="SAM" id="MobiDB-lite"/>
    </source>
</evidence>
<gene>
    <name evidence="18" type="ORF">Desaf_3346</name>
</gene>
<dbReference type="InterPro" id="IPR011006">
    <property type="entry name" value="CheY-like_superfamily"/>
</dbReference>
<dbReference type="STRING" id="690850.Desaf_3346"/>
<dbReference type="PROSITE" id="PS50112">
    <property type="entry name" value="PAS"/>
    <property type="match status" value="2"/>
</dbReference>
<feature type="region of interest" description="Disordered" evidence="13">
    <location>
        <begin position="685"/>
        <end position="704"/>
    </location>
</feature>
<dbReference type="Gene3D" id="3.30.450.20">
    <property type="entry name" value="PAS domain"/>
    <property type="match status" value="3"/>
</dbReference>
<evidence type="ECO:0000259" key="16">
    <source>
        <dbReference type="PROSITE" id="PS50112"/>
    </source>
</evidence>
<dbReference type="InterPro" id="IPR003661">
    <property type="entry name" value="HisK_dim/P_dom"/>
</dbReference>
<evidence type="ECO:0000256" key="8">
    <source>
        <dbReference type="ARBA" id="ARBA00023012"/>
    </source>
</evidence>
<dbReference type="Gene3D" id="3.30.565.10">
    <property type="entry name" value="Histidine kinase-like ATPase, C-terminal domain"/>
    <property type="match status" value="1"/>
</dbReference>
<evidence type="ECO:0000313" key="19">
    <source>
        <dbReference type="Proteomes" id="UP000007844"/>
    </source>
</evidence>
<dbReference type="InterPro" id="IPR036097">
    <property type="entry name" value="HisK_dim/P_sf"/>
</dbReference>
<keyword evidence="8" id="KW-0902">Two-component regulatory system</keyword>
<dbReference type="GO" id="GO:0000155">
    <property type="term" value="F:phosphorelay sensor kinase activity"/>
    <property type="evidence" value="ECO:0007669"/>
    <property type="project" value="InterPro"/>
</dbReference>
<dbReference type="CDD" id="cd00082">
    <property type="entry name" value="HisKA"/>
    <property type="match status" value="1"/>
</dbReference>
<evidence type="ECO:0000256" key="10">
    <source>
        <dbReference type="ARBA" id="ARBA00068150"/>
    </source>
</evidence>
<dbReference type="InterPro" id="IPR013656">
    <property type="entry name" value="PAS_4"/>
</dbReference>
<organism evidence="18 19">
    <name type="scientific">Desulfocurvibacter africanus subsp. africanus str. Walvis Bay</name>
    <dbReference type="NCBI Taxonomy" id="690850"/>
    <lineage>
        <taxon>Bacteria</taxon>
        <taxon>Pseudomonadati</taxon>
        <taxon>Thermodesulfobacteriota</taxon>
        <taxon>Desulfovibrionia</taxon>
        <taxon>Desulfovibrionales</taxon>
        <taxon>Desulfovibrionaceae</taxon>
        <taxon>Desulfocurvibacter</taxon>
    </lineage>
</organism>
<accession>F3Z493</accession>
<dbReference type="Pfam" id="PF00072">
    <property type="entry name" value="Response_reg"/>
    <property type="match status" value="1"/>
</dbReference>
<dbReference type="CDD" id="cd00130">
    <property type="entry name" value="PAS"/>
    <property type="match status" value="2"/>
</dbReference>
<dbReference type="SMART" id="SM00448">
    <property type="entry name" value="REC"/>
    <property type="match status" value="1"/>
</dbReference>
<feature type="domain" description="PAS" evidence="16">
    <location>
        <begin position="182"/>
        <end position="252"/>
    </location>
</feature>
<dbReference type="SUPFAM" id="SSF47384">
    <property type="entry name" value="Homodimeric domain of signal transducing histidine kinase"/>
    <property type="match status" value="1"/>
</dbReference>
<dbReference type="HOGENOM" id="CLU_000445_114_15_7"/>
<keyword evidence="4" id="KW-0808">Transferase</keyword>
<dbReference type="SMART" id="SM00086">
    <property type="entry name" value="PAC"/>
    <property type="match status" value="3"/>
</dbReference>
<dbReference type="InterPro" id="IPR036890">
    <property type="entry name" value="HATPase_C_sf"/>
</dbReference>